<dbReference type="EMBL" id="OV121139">
    <property type="protein sequence ID" value="CAH0563071.1"/>
    <property type="molecule type" value="Genomic_DNA"/>
</dbReference>
<dbReference type="Proteomes" id="UP001154078">
    <property type="component" value="Chromosome 8"/>
</dbReference>
<proteinExistence type="predicted"/>
<name>A0A9P0FM97_BRAAE</name>
<protein>
    <submittedName>
        <fullName evidence="1">Uncharacterized protein</fullName>
    </submittedName>
</protein>
<evidence type="ECO:0000313" key="2">
    <source>
        <dbReference type="Proteomes" id="UP001154078"/>
    </source>
</evidence>
<sequence length="231" mass="26309">MKHLSAENTKKVFYTLKNLSDTRWSCRADAVKALVHGYKSILNALTEICNDAGQKDIVKCQARSLYQNMSRLETSIYTQFWHEILEGFGSTIRYLQNSTMILSTALNLLKSLTSFVESKRDAFDSYETAGKELSDVQEYQNSRVRSLNVPLKPIDYGKASAVQLSPKEKFRTESFLPVIDRLIVSLRERMSAYQVANERFGFFAEISTMKNSELTLAAKKLVHFLSSRFGS</sequence>
<gene>
    <name evidence="1" type="ORF">MELIAE_LOCUS12057</name>
</gene>
<dbReference type="OrthoDB" id="6769354at2759"/>
<organism evidence="1 2">
    <name type="scientific">Brassicogethes aeneus</name>
    <name type="common">Rape pollen beetle</name>
    <name type="synonym">Meligethes aeneus</name>
    <dbReference type="NCBI Taxonomy" id="1431903"/>
    <lineage>
        <taxon>Eukaryota</taxon>
        <taxon>Metazoa</taxon>
        <taxon>Ecdysozoa</taxon>
        <taxon>Arthropoda</taxon>
        <taxon>Hexapoda</taxon>
        <taxon>Insecta</taxon>
        <taxon>Pterygota</taxon>
        <taxon>Neoptera</taxon>
        <taxon>Endopterygota</taxon>
        <taxon>Coleoptera</taxon>
        <taxon>Polyphaga</taxon>
        <taxon>Cucujiformia</taxon>
        <taxon>Nitidulidae</taxon>
        <taxon>Meligethinae</taxon>
        <taxon>Brassicogethes</taxon>
    </lineage>
</organism>
<dbReference type="AlphaFoldDB" id="A0A9P0FM97"/>
<reference evidence="1" key="1">
    <citation type="submission" date="2021-12" db="EMBL/GenBank/DDBJ databases">
        <authorList>
            <person name="King R."/>
        </authorList>
    </citation>
    <scope>NUCLEOTIDE SEQUENCE</scope>
</reference>
<accession>A0A9P0FM97</accession>
<keyword evidence="2" id="KW-1185">Reference proteome</keyword>
<evidence type="ECO:0000313" key="1">
    <source>
        <dbReference type="EMBL" id="CAH0563071.1"/>
    </source>
</evidence>